<feature type="region of interest" description="Disordered" evidence="6">
    <location>
        <begin position="528"/>
        <end position="556"/>
    </location>
</feature>
<proteinExistence type="predicted"/>
<feature type="transmembrane region" description="Helical" evidence="7">
    <location>
        <begin position="129"/>
        <end position="158"/>
    </location>
</feature>
<evidence type="ECO:0000313" key="9">
    <source>
        <dbReference type="EMBL" id="KFI70988.1"/>
    </source>
</evidence>
<keyword evidence="10" id="KW-1185">Reference proteome</keyword>
<evidence type="ECO:0000256" key="3">
    <source>
        <dbReference type="ARBA" id="ARBA00022692"/>
    </source>
</evidence>
<accession>A0A087BIY8</accession>
<dbReference type="Pfam" id="PF04024">
    <property type="entry name" value="PspC"/>
    <property type="match status" value="1"/>
</dbReference>
<feature type="region of interest" description="Disordered" evidence="6">
    <location>
        <begin position="1"/>
        <end position="21"/>
    </location>
</feature>
<reference evidence="9 10" key="1">
    <citation type="submission" date="2014-03" db="EMBL/GenBank/DDBJ databases">
        <title>Genomics of Bifidobacteria.</title>
        <authorList>
            <person name="Ventura M."/>
            <person name="Milani C."/>
            <person name="Lugli G.A."/>
        </authorList>
    </citation>
    <scope>NUCLEOTIDE SEQUENCE [LARGE SCALE GENOMIC DNA]</scope>
    <source>
        <strain evidence="9 10">LMG 11341</strain>
    </source>
</reference>
<comment type="subcellular location">
    <subcellularLocation>
        <location evidence="1">Cell membrane</location>
        <topology evidence="1">Single-pass membrane protein</topology>
    </subcellularLocation>
</comment>
<feature type="transmembrane region" description="Helical" evidence="7">
    <location>
        <begin position="311"/>
        <end position="335"/>
    </location>
</feature>
<sequence length="616" mass="66277">MNETHDDSLNGRSGTEPESVNAAEQSYYQQPAYGQPRPSRGGRFFAWIRSSRIVRGRDRWVGGVCDGLAQRLGWNVALVRALMLVAALFFGAGAAFYGLAWLLLPDENGNRILFEDLINGVWDWNCVGALIFCVMALCIPGAGWFTFVLAALVLWLVINRQSSVANNWQTQPGVSRQTMPGRPVQEQFMPNQPISVNPAQQAQFGAAGENVPHGVPPQSQYQSPYQSQHQYQAYRQSAARPGAFSTTNVPPTFTAPAAARPQQPLPPRKERRKSAGPLLVLVMFGLALIACAVCAWCVMTHGIHDGLQPEYILRASAVCLGAVCLVTGLVIVVLGCLGRRTGGLHPLAWLSMFMVCVIAVGMVGYSVFDYRMIQIEQSYSRVKVDGTVTMGSTSDEMRKYERGMAVYGNSYATDVLHIDLSQYAKNNGSHKVKLNDGTYGTSSCPAGTLNLVVVNAQVVLTLPDGCWWSFGDTAVDGSYTISDFVGGPNQISLHNGGGMVSLFGGTEADSVVGRRALSSSGFKTCPTDTADTGAGMDGDAGDDSGRSTPFKSSDIDKGYREITNNRQYWPCFVDDNKAPALPELQANVSATVGGSVAVQYASDNTMGNAAVRKGTK</sequence>
<comment type="caution">
    <text evidence="9">The sequence shown here is derived from an EMBL/GenBank/DDBJ whole genome shotgun (WGS) entry which is preliminary data.</text>
</comment>
<keyword evidence="2" id="KW-1003">Cell membrane</keyword>
<keyword evidence="5 7" id="KW-0472">Membrane</keyword>
<dbReference type="STRING" id="78345.BMERY_1362"/>
<organism evidence="9 10">
    <name type="scientific">Bifidobacterium merycicum</name>
    <dbReference type="NCBI Taxonomy" id="78345"/>
    <lineage>
        <taxon>Bacteria</taxon>
        <taxon>Bacillati</taxon>
        <taxon>Actinomycetota</taxon>
        <taxon>Actinomycetes</taxon>
        <taxon>Bifidobacteriales</taxon>
        <taxon>Bifidobacteriaceae</taxon>
        <taxon>Bifidobacterium</taxon>
    </lineage>
</organism>
<dbReference type="PANTHER" id="PTHR33885:SF3">
    <property type="entry name" value="PHAGE SHOCK PROTEIN C"/>
    <property type="match status" value="1"/>
</dbReference>
<evidence type="ECO:0000256" key="6">
    <source>
        <dbReference type="SAM" id="MobiDB-lite"/>
    </source>
</evidence>
<feature type="transmembrane region" description="Helical" evidence="7">
    <location>
        <begin position="278"/>
        <end position="299"/>
    </location>
</feature>
<keyword evidence="3 7" id="KW-0812">Transmembrane</keyword>
<evidence type="ECO:0000256" key="4">
    <source>
        <dbReference type="ARBA" id="ARBA00022989"/>
    </source>
</evidence>
<feature type="transmembrane region" description="Helical" evidence="7">
    <location>
        <begin position="81"/>
        <end position="104"/>
    </location>
</feature>
<dbReference type="PANTHER" id="PTHR33885">
    <property type="entry name" value="PHAGE SHOCK PROTEIN C"/>
    <property type="match status" value="1"/>
</dbReference>
<protein>
    <submittedName>
        <fullName evidence="9">PspC domain-containing protein</fullName>
    </submittedName>
</protein>
<gene>
    <name evidence="9" type="ORF">BMERY_1362</name>
</gene>
<evidence type="ECO:0000256" key="7">
    <source>
        <dbReference type="SAM" id="Phobius"/>
    </source>
</evidence>
<dbReference type="GO" id="GO:0005886">
    <property type="term" value="C:plasma membrane"/>
    <property type="evidence" value="ECO:0007669"/>
    <property type="project" value="UniProtKB-SubCell"/>
</dbReference>
<dbReference type="OrthoDB" id="7359894at2"/>
<keyword evidence="4 7" id="KW-1133">Transmembrane helix</keyword>
<dbReference type="EMBL" id="JGZC01000004">
    <property type="protein sequence ID" value="KFI70988.1"/>
    <property type="molecule type" value="Genomic_DNA"/>
</dbReference>
<dbReference type="InterPro" id="IPR007168">
    <property type="entry name" value="Phageshock_PspC_N"/>
</dbReference>
<evidence type="ECO:0000256" key="1">
    <source>
        <dbReference type="ARBA" id="ARBA00004162"/>
    </source>
</evidence>
<feature type="domain" description="Phage shock protein PspC N-terminal" evidence="8">
    <location>
        <begin position="52"/>
        <end position="107"/>
    </location>
</feature>
<evidence type="ECO:0000256" key="5">
    <source>
        <dbReference type="ARBA" id="ARBA00023136"/>
    </source>
</evidence>
<dbReference type="AlphaFoldDB" id="A0A087BIY8"/>
<feature type="transmembrane region" description="Helical" evidence="7">
    <location>
        <begin position="347"/>
        <end position="368"/>
    </location>
</feature>
<dbReference type="eggNOG" id="COG1983">
    <property type="taxonomic scope" value="Bacteria"/>
</dbReference>
<feature type="compositionally biased region" description="Low complexity" evidence="6">
    <location>
        <begin position="250"/>
        <end position="262"/>
    </location>
</feature>
<name>A0A087BIY8_9BIFI</name>
<evidence type="ECO:0000256" key="2">
    <source>
        <dbReference type="ARBA" id="ARBA00022475"/>
    </source>
</evidence>
<feature type="compositionally biased region" description="Polar residues" evidence="6">
    <location>
        <begin position="10"/>
        <end position="21"/>
    </location>
</feature>
<evidence type="ECO:0000313" key="10">
    <source>
        <dbReference type="Proteomes" id="UP000029060"/>
    </source>
</evidence>
<evidence type="ECO:0000259" key="8">
    <source>
        <dbReference type="Pfam" id="PF04024"/>
    </source>
</evidence>
<feature type="region of interest" description="Disordered" evidence="6">
    <location>
        <begin position="245"/>
        <end position="271"/>
    </location>
</feature>
<dbReference type="Proteomes" id="UP000029060">
    <property type="component" value="Unassembled WGS sequence"/>
</dbReference>
<dbReference type="RefSeq" id="WP_081888385.1">
    <property type="nucleotide sequence ID" value="NZ_CADAXU010000002.1"/>
</dbReference>
<dbReference type="InterPro" id="IPR052027">
    <property type="entry name" value="PspC"/>
</dbReference>